<proteinExistence type="predicted"/>
<keyword evidence="2" id="KW-1185">Reference proteome</keyword>
<gene>
    <name evidence="1" type="ORF">EFL95_16615</name>
</gene>
<sequence>MSFSSSSGVPHVADPEPTTLVVIRATAPSGMPPAWAVLERHLFDLLDVSWRRFEERYCDPDGRLRFEGTLVTRDGVDDFYEAFFNWPSLYFLGGASDLLDACKRHWTGVTAQLTGMGFLTNEYENGYDWFHQGESLLFFYAICAADPADGAFRERAKKFADLYLAGSPSGNFDAERNMIRAPHNGARGPLPGLGEDLNTYGTDLWYMEPYGLPVAGLPGIEKWRDLDDPQKAALMGQEIQRRLGTGDTAVNLCATSLMANAWLYDNESEYADWVQAYAGAWKTRAEELHGLMPDNVGPSGEVGELHDGRWYGGHYGWAWPHGIYSVGAAALIAAMNARLVGSDDSILELARIPLRQVQEQKRLGHVGEERGTMYREWTARLGDDAQNATMLVPYRHSVDGWFDYHPMQTAFPVWLWWTSRDAADLALLETLRSEAGYDWSAVHEFRDKEEAGHEAPWYSYLQGENADYPERALRMAIAQAARRLTLIAEDDSTPDQIDIHWWQRMNPVVTEVLTQLTTGAPHMLYNGGLQYARIRYADADAGRPGLPPDISALVGRIEDSLLGITLVNLSATQERNVVISGGAFGEDRFDTVTYSVLASDFPGSSTSFFSDPVDVALGSLEVNAGRFVVQLPPLTIIRLDCQMTLGAYTPRHQRFDAATRAT</sequence>
<protein>
    <submittedName>
        <fullName evidence="1">Uncharacterized protein</fullName>
    </submittedName>
</protein>
<organism evidence="1 2">
    <name type="scientific">Nocardioides marmorisolisilvae</name>
    <dbReference type="NCBI Taxonomy" id="1542737"/>
    <lineage>
        <taxon>Bacteria</taxon>
        <taxon>Bacillati</taxon>
        <taxon>Actinomycetota</taxon>
        <taxon>Actinomycetes</taxon>
        <taxon>Propionibacteriales</taxon>
        <taxon>Nocardioidaceae</taxon>
        <taxon>Nocardioides</taxon>
    </lineage>
</organism>
<accession>A0A3N0DPR1</accession>
<dbReference type="EMBL" id="RJSG01000003">
    <property type="protein sequence ID" value="RNL77630.1"/>
    <property type="molecule type" value="Genomic_DNA"/>
</dbReference>
<dbReference type="InterPro" id="IPR058347">
    <property type="entry name" value="DUF8034"/>
</dbReference>
<reference evidence="1 2" key="1">
    <citation type="submission" date="2018-11" db="EMBL/GenBank/DDBJ databases">
        <authorList>
            <person name="Li F."/>
        </authorList>
    </citation>
    <scope>NUCLEOTIDE SEQUENCE [LARGE SCALE GENOMIC DNA]</scope>
    <source>
        <strain evidence="1 2">KIS18-7</strain>
    </source>
</reference>
<dbReference type="RefSeq" id="WP_123235216.1">
    <property type="nucleotide sequence ID" value="NZ_RJSG01000003.1"/>
</dbReference>
<evidence type="ECO:0000313" key="2">
    <source>
        <dbReference type="Proteomes" id="UP000277094"/>
    </source>
</evidence>
<comment type="caution">
    <text evidence="1">The sequence shown here is derived from an EMBL/GenBank/DDBJ whole genome shotgun (WGS) entry which is preliminary data.</text>
</comment>
<dbReference type="Pfam" id="PF26099">
    <property type="entry name" value="DUF8034"/>
    <property type="match status" value="1"/>
</dbReference>
<dbReference type="Proteomes" id="UP000277094">
    <property type="component" value="Unassembled WGS sequence"/>
</dbReference>
<evidence type="ECO:0000313" key="1">
    <source>
        <dbReference type="EMBL" id="RNL77630.1"/>
    </source>
</evidence>
<dbReference type="AlphaFoldDB" id="A0A3N0DPR1"/>
<dbReference type="OrthoDB" id="7936138at2"/>
<name>A0A3N0DPR1_9ACTN</name>